<dbReference type="Gene3D" id="3.40.50.450">
    <property type="match status" value="1"/>
</dbReference>
<accession>A0ABY6HP37</accession>
<sequence>MEKWIAVYCSSSDALSQFYYSLSQDIGIKMVENDYNLVYGGGKVGMMAKVAQTVKNHGGKVIGVIPKSIHENVPAFDELDQLFVTDDMHSRKAKMESLADAFLILPGGFGTLEELLEVITLKQLNYHSKPIIIFNLDNFYGPMLAQFQSIMEKNFAKPSYRELFHIVSSVSEIFTYLEDYSPPKQVSKWFDTKNGFFTS</sequence>
<dbReference type="PANTHER" id="PTHR31223">
    <property type="entry name" value="LOG FAMILY PROTEIN YJL055W"/>
    <property type="match status" value="1"/>
</dbReference>
<keyword evidence="2" id="KW-1185">Reference proteome</keyword>
<organism evidence="1 2">
    <name type="scientific">Candidatus Lokiarchaeum ossiferum</name>
    <dbReference type="NCBI Taxonomy" id="2951803"/>
    <lineage>
        <taxon>Archaea</taxon>
        <taxon>Promethearchaeati</taxon>
        <taxon>Promethearchaeota</taxon>
        <taxon>Promethearchaeia</taxon>
        <taxon>Promethearchaeales</taxon>
        <taxon>Promethearchaeaceae</taxon>
        <taxon>Candidatus Lokiarchaeum</taxon>
    </lineage>
</organism>
<dbReference type="InterPro" id="IPR031100">
    <property type="entry name" value="LOG_fam"/>
</dbReference>
<proteinExistence type="predicted"/>
<evidence type="ECO:0000313" key="2">
    <source>
        <dbReference type="Proteomes" id="UP001208689"/>
    </source>
</evidence>
<name>A0ABY6HP37_9ARCH</name>
<evidence type="ECO:0000313" key="1">
    <source>
        <dbReference type="EMBL" id="UYP44314.1"/>
    </source>
</evidence>
<protein>
    <recommendedName>
        <fullName evidence="3">Cytokinin riboside 5'-monophosphate phosphoribohydrolase</fullName>
    </recommendedName>
</protein>
<reference evidence="1" key="1">
    <citation type="submission" date="2022-09" db="EMBL/GenBank/DDBJ databases">
        <title>Actin cytoskeleton and complex cell architecture in an #Asgard archaeon.</title>
        <authorList>
            <person name="Ponce Toledo R.I."/>
            <person name="Schleper C."/>
            <person name="Rodrigues Oliveira T."/>
            <person name="Wollweber F."/>
            <person name="Xu J."/>
            <person name="Rittmann S."/>
            <person name="Klingl A."/>
            <person name="Pilhofer M."/>
        </authorList>
    </citation>
    <scope>NUCLEOTIDE SEQUENCE</scope>
    <source>
        <strain evidence="1">B-35</strain>
    </source>
</reference>
<dbReference type="SUPFAM" id="SSF102405">
    <property type="entry name" value="MCP/YpsA-like"/>
    <property type="match status" value="1"/>
</dbReference>
<gene>
    <name evidence="1" type="ORF">NEF87_000599</name>
</gene>
<dbReference type="Proteomes" id="UP001208689">
    <property type="component" value="Chromosome"/>
</dbReference>
<dbReference type="PANTHER" id="PTHR31223:SF70">
    <property type="entry name" value="LOG FAMILY PROTEIN YJL055W"/>
    <property type="match status" value="1"/>
</dbReference>
<evidence type="ECO:0008006" key="3">
    <source>
        <dbReference type="Google" id="ProtNLM"/>
    </source>
</evidence>
<dbReference type="Pfam" id="PF03641">
    <property type="entry name" value="Lysine_decarbox"/>
    <property type="match status" value="1"/>
</dbReference>
<dbReference type="InterPro" id="IPR005269">
    <property type="entry name" value="LOG"/>
</dbReference>
<dbReference type="NCBIfam" id="TIGR00730">
    <property type="entry name" value="Rossman fold protein, TIGR00730 family"/>
    <property type="match status" value="1"/>
</dbReference>
<dbReference type="EMBL" id="CP104013">
    <property type="protein sequence ID" value="UYP44314.1"/>
    <property type="molecule type" value="Genomic_DNA"/>
</dbReference>